<evidence type="ECO:0000313" key="4">
    <source>
        <dbReference type="Proteomes" id="UP000619260"/>
    </source>
</evidence>
<feature type="transmembrane region" description="Helical" evidence="1">
    <location>
        <begin position="12"/>
        <end position="32"/>
    </location>
</feature>
<dbReference type="RefSeq" id="WP_203904274.1">
    <property type="nucleotide sequence ID" value="NZ_BOPF01000040.1"/>
</dbReference>
<dbReference type="Pfam" id="PF07811">
    <property type="entry name" value="TadE"/>
    <property type="match status" value="1"/>
</dbReference>
<dbReference type="AlphaFoldDB" id="A0A8J3YVY4"/>
<accession>A0A8J3YVY4</accession>
<reference evidence="3" key="1">
    <citation type="submission" date="2021-01" db="EMBL/GenBank/DDBJ databases">
        <title>Whole genome shotgun sequence of Virgisporangium aliadipatigenens NBRC 105644.</title>
        <authorList>
            <person name="Komaki H."/>
            <person name="Tamura T."/>
        </authorList>
    </citation>
    <scope>NUCLEOTIDE SEQUENCE</scope>
    <source>
        <strain evidence="3">NBRC 105644</strain>
    </source>
</reference>
<dbReference type="EMBL" id="BOPF01000040">
    <property type="protein sequence ID" value="GIJ50850.1"/>
    <property type="molecule type" value="Genomic_DNA"/>
</dbReference>
<keyword evidence="4" id="KW-1185">Reference proteome</keyword>
<evidence type="ECO:0000313" key="3">
    <source>
        <dbReference type="EMBL" id="GIJ50850.1"/>
    </source>
</evidence>
<protein>
    <recommendedName>
        <fullName evidence="2">TadE-like domain-containing protein</fullName>
    </recommendedName>
</protein>
<organism evidence="3 4">
    <name type="scientific">Virgisporangium aliadipatigenens</name>
    <dbReference type="NCBI Taxonomy" id="741659"/>
    <lineage>
        <taxon>Bacteria</taxon>
        <taxon>Bacillati</taxon>
        <taxon>Actinomycetota</taxon>
        <taxon>Actinomycetes</taxon>
        <taxon>Micromonosporales</taxon>
        <taxon>Micromonosporaceae</taxon>
        <taxon>Virgisporangium</taxon>
    </lineage>
</organism>
<sequence>MRRLRGGGERGAAAVELAFVLPVLLLIVFGTIDFGRLLHARITLTEAAREGARAVALGESADAARARAVRAAGSMTSKPLPTAADVQVVPCGAGADPGAATVTVRHTFHFVTPFGALARIVGGSGPGETVAMEATGVMTCSA</sequence>
<keyword evidence="1" id="KW-0472">Membrane</keyword>
<gene>
    <name evidence="3" type="ORF">Val02_77360</name>
</gene>
<evidence type="ECO:0000256" key="1">
    <source>
        <dbReference type="SAM" id="Phobius"/>
    </source>
</evidence>
<dbReference type="InterPro" id="IPR012495">
    <property type="entry name" value="TadE-like_dom"/>
</dbReference>
<name>A0A8J3YVY4_9ACTN</name>
<comment type="caution">
    <text evidence="3">The sequence shown here is derived from an EMBL/GenBank/DDBJ whole genome shotgun (WGS) entry which is preliminary data.</text>
</comment>
<keyword evidence="1" id="KW-0812">Transmembrane</keyword>
<dbReference type="Proteomes" id="UP000619260">
    <property type="component" value="Unassembled WGS sequence"/>
</dbReference>
<evidence type="ECO:0000259" key="2">
    <source>
        <dbReference type="Pfam" id="PF07811"/>
    </source>
</evidence>
<keyword evidence="1" id="KW-1133">Transmembrane helix</keyword>
<feature type="domain" description="TadE-like" evidence="2">
    <location>
        <begin position="11"/>
        <end position="53"/>
    </location>
</feature>
<proteinExistence type="predicted"/>